<dbReference type="PANTHER" id="PTHR47618:SF1">
    <property type="entry name" value="BIFUNCTIONAL OLIGORIBONUCLEASE AND PAP PHOSPHATASE NRNA"/>
    <property type="match status" value="1"/>
</dbReference>
<evidence type="ECO:0000259" key="2">
    <source>
        <dbReference type="Pfam" id="PF02272"/>
    </source>
</evidence>
<name>A0A4R3MKW0_9FIRM</name>
<dbReference type="InterPro" id="IPR038763">
    <property type="entry name" value="DHH_sf"/>
</dbReference>
<dbReference type="RefSeq" id="WP_132251981.1">
    <property type="nucleotide sequence ID" value="NZ_SMAL01000004.1"/>
</dbReference>
<feature type="domain" description="DDH" evidence="1">
    <location>
        <begin position="14"/>
        <end position="152"/>
    </location>
</feature>
<dbReference type="OrthoDB" id="9803668at2"/>
<dbReference type="Proteomes" id="UP000294902">
    <property type="component" value="Unassembled WGS sequence"/>
</dbReference>
<evidence type="ECO:0000313" key="3">
    <source>
        <dbReference type="EMBL" id="TCT15049.1"/>
    </source>
</evidence>
<feature type="domain" description="DHHA1" evidence="2">
    <location>
        <begin position="214"/>
        <end position="312"/>
    </location>
</feature>
<dbReference type="AlphaFoldDB" id="A0A4R3MKW0"/>
<comment type="caution">
    <text evidence="3">The sequence shown here is derived from an EMBL/GenBank/DDBJ whole genome shotgun (WGS) entry which is preliminary data.</text>
</comment>
<dbReference type="EMBL" id="SMAL01000004">
    <property type="protein sequence ID" value="TCT15049.1"/>
    <property type="molecule type" value="Genomic_DNA"/>
</dbReference>
<proteinExistence type="predicted"/>
<protein>
    <submittedName>
        <fullName evidence="3">Phosphoesterase RecJ-like protein</fullName>
    </submittedName>
</protein>
<evidence type="ECO:0000313" key="4">
    <source>
        <dbReference type="Proteomes" id="UP000294902"/>
    </source>
</evidence>
<dbReference type="Gene3D" id="3.10.310.30">
    <property type="match status" value="1"/>
</dbReference>
<dbReference type="InterPro" id="IPR001667">
    <property type="entry name" value="DDH_dom"/>
</dbReference>
<dbReference type="PANTHER" id="PTHR47618">
    <property type="entry name" value="BIFUNCTIONAL OLIGORIBONUCLEASE AND PAP PHOSPHATASE NRNA"/>
    <property type="match status" value="1"/>
</dbReference>
<gene>
    <name evidence="3" type="ORF">EDC18_104199</name>
</gene>
<keyword evidence="4" id="KW-1185">Reference proteome</keyword>
<dbReference type="Pfam" id="PF02272">
    <property type="entry name" value="DHHA1"/>
    <property type="match status" value="1"/>
</dbReference>
<sequence>MKKKILDAIKNSNKIILSGHMNPDGDSIGSSLALGQYIKKVYPDKLVNVFIEFMPDTYSFLKGQELIISNIDKDEYDLFIALDCGDKERLGEAVQIFENASLTFNIDHHISNTKFANENYVLNASSTSEMVYDLIEKDCINKEIAEALYTGIIFDTGGLKHSNTTKKTLEIIGNLIEYQFNFSNIIDLLFNEKTYIQNKLLGAALMNASLAFGGKCIYAYLKSEDFNKHNGSFKDTDGIIDALRVTKGVMVAFFLYETVDSTFKISFRANDKIDVCKIAMAFNGGGHTKAAGCSITGDYNKIIDEILELIQQQIL</sequence>
<accession>A0A4R3MKW0</accession>
<dbReference type="InterPro" id="IPR051319">
    <property type="entry name" value="Oligoribo/pAp-PDE_c-di-AMP_PDE"/>
</dbReference>
<dbReference type="GO" id="GO:0003676">
    <property type="term" value="F:nucleic acid binding"/>
    <property type="evidence" value="ECO:0007669"/>
    <property type="project" value="InterPro"/>
</dbReference>
<dbReference type="Gene3D" id="3.90.1640.10">
    <property type="entry name" value="inorganic pyrophosphatase (n-terminal core)"/>
    <property type="match status" value="1"/>
</dbReference>
<evidence type="ECO:0000259" key="1">
    <source>
        <dbReference type="Pfam" id="PF01368"/>
    </source>
</evidence>
<reference evidence="3 4" key="1">
    <citation type="submission" date="2019-03" db="EMBL/GenBank/DDBJ databases">
        <title>Genomic Encyclopedia of Type Strains, Phase IV (KMG-IV): sequencing the most valuable type-strain genomes for metagenomic binning, comparative biology and taxonomic classification.</title>
        <authorList>
            <person name="Goeker M."/>
        </authorList>
    </citation>
    <scope>NUCLEOTIDE SEQUENCE [LARGE SCALE GENOMIC DNA]</scope>
    <source>
        <strain evidence="3 4">DSM 24629</strain>
    </source>
</reference>
<organism evidence="3 4">
    <name type="scientific">Natranaerovirga pectinivora</name>
    <dbReference type="NCBI Taxonomy" id="682400"/>
    <lineage>
        <taxon>Bacteria</taxon>
        <taxon>Bacillati</taxon>
        <taxon>Bacillota</taxon>
        <taxon>Clostridia</taxon>
        <taxon>Lachnospirales</taxon>
        <taxon>Natranaerovirgaceae</taxon>
        <taxon>Natranaerovirga</taxon>
    </lineage>
</organism>
<dbReference type="InterPro" id="IPR003156">
    <property type="entry name" value="DHHA1_dom"/>
</dbReference>
<dbReference type="Pfam" id="PF01368">
    <property type="entry name" value="DHH"/>
    <property type="match status" value="1"/>
</dbReference>
<dbReference type="SUPFAM" id="SSF64182">
    <property type="entry name" value="DHH phosphoesterases"/>
    <property type="match status" value="1"/>
</dbReference>